<protein>
    <recommendedName>
        <fullName evidence="2">C2 NT-type domain-containing protein</fullName>
    </recommendedName>
</protein>
<dbReference type="PANTHER" id="PTHR21456:SF1">
    <property type="entry name" value="C2 NT-TYPE DOMAIN-CONTAINING PROTEIN"/>
    <property type="match status" value="1"/>
</dbReference>
<keyword evidence="4" id="KW-1185">Reference proteome</keyword>
<feature type="compositionally biased region" description="Basic and acidic residues" evidence="1">
    <location>
        <begin position="168"/>
        <end position="180"/>
    </location>
</feature>
<accession>A0A068S8G9</accession>
<evidence type="ECO:0000313" key="3">
    <source>
        <dbReference type="EMBL" id="CDH58305.1"/>
    </source>
</evidence>
<feature type="compositionally biased region" description="Polar residues" evidence="1">
    <location>
        <begin position="145"/>
        <end position="166"/>
    </location>
</feature>
<comment type="caution">
    <text evidence="3">The sequence shown here is derived from an EMBL/GenBank/DDBJ whole genome shotgun (WGS) entry which is preliminary data.</text>
</comment>
<proteinExistence type="predicted"/>
<dbReference type="PANTHER" id="PTHR21456">
    <property type="entry name" value="FAMILY WITH SEQUENCE SIMILARITY 102"/>
    <property type="match status" value="1"/>
</dbReference>
<evidence type="ECO:0000259" key="2">
    <source>
        <dbReference type="PROSITE" id="PS51840"/>
    </source>
</evidence>
<feature type="domain" description="C2 NT-type" evidence="2">
    <location>
        <begin position="6"/>
        <end position="142"/>
    </location>
</feature>
<organism evidence="3 4">
    <name type="scientific">Lichtheimia corymbifera JMRC:FSU:9682</name>
    <dbReference type="NCBI Taxonomy" id="1263082"/>
    <lineage>
        <taxon>Eukaryota</taxon>
        <taxon>Fungi</taxon>
        <taxon>Fungi incertae sedis</taxon>
        <taxon>Mucoromycota</taxon>
        <taxon>Mucoromycotina</taxon>
        <taxon>Mucoromycetes</taxon>
        <taxon>Mucorales</taxon>
        <taxon>Lichtheimiaceae</taxon>
        <taxon>Lichtheimia</taxon>
    </lineage>
</organism>
<sequence length="260" mass="28660">MPLLNLFISKHRKVDFEVSILIRDLANVPLVSGLYYVKWRIRNASHASGMTERAPINDHSVFWNYPINTMAQLVINKQHVLGSCELKLEIIQELSGGKETQTVGTLSINLSEYAESGVTTRRYLLDHCKFNSTVKLSIRMSQKSDAGTRFQLPQPQKSMFSPQDMSTPDDRSIESVASERKLSSSSSAVASVAAATATANNTANAMVTASPQLKKSQSAMSLPHFCKQTTPFGSTDEQSPTDLVEQLFMRKPAMNVQASS</sequence>
<dbReference type="Proteomes" id="UP000027586">
    <property type="component" value="Unassembled WGS sequence"/>
</dbReference>
<evidence type="ECO:0000313" key="4">
    <source>
        <dbReference type="Proteomes" id="UP000027586"/>
    </source>
</evidence>
<feature type="region of interest" description="Disordered" evidence="1">
    <location>
        <begin position="145"/>
        <end position="180"/>
    </location>
</feature>
<dbReference type="InterPro" id="IPR019448">
    <property type="entry name" value="NT-C2"/>
</dbReference>
<dbReference type="PROSITE" id="PS51840">
    <property type="entry name" value="C2_NT"/>
    <property type="match status" value="1"/>
</dbReference>
<dbReference type="OrthoDB" id="3365224at2759"/>
<dbReference type="EMBL" id="CBTN010000055">
    <property type="protein sequence ID" value="CDH58305.1"/>
    <property type="molecule type" value="Genomic_DNA"/>
</dbReference>
<gene>
    <name evidence="3" type="ORF">LCOR_09170.1</name>
</gene>
<name>A0A068S8G9_9FUNG</name>
<dbReference type="AlphaFoldDB" id="A0A068S8G9"/>
<evidence type="ECO:0000256" key="1">
    <source>
        <dbReference type="SAM" id="MobiDB-lite"/>
    </source>
</evidence>
<reference evidence="3" key="1">
    <citation type="submission" date="2013-08" db="EMBL/GenBank/DDBJ databases">
        <title>Gene expansion shapes genome architecture in the human pathogen Lichtheimia corymbifera: an evolutionary genomics analysis in the ancient terrestrial Mucorales (Mucoromycotina).</title>
        <authorList>
            <person name="Schwartze V.U."/>
            <person name="Winter S."/>
            <person name="Shelest E."/>
            <person name="Marcet-Houben M."/>
            <person name="Horn F."/>
            <person name="Wehner S."/>
            <person name="Hoffmann K."/>
            <person name="Riege K."/>
            <person name="Sammeth M."/>
            <person name="Nowrousian M."/>
            <person name="Valiante V."/>
            <person name="Linde J."/>
            <person name="Jacobsen I.D."/>
            <person name="Marz M."/>
            <person name="Brakhage A.A."/>
            <person name="Gabaldon T."/>
            <person name="Bocker S."/>
            <person name="Voigt K."/>
        </authorList>
    </citation>
    <scope>NUCLEOTIDE SEQUENCE [LARGE SCALE GENOMIC DNA]</scope>
    <source>
        <strain evidence="3">FSU 9682</strain>
    </source>
</reference>
<dbReference type="VEuPathDB" id="FungiDB:LCOR_09170.1"/>
<dbReference type="InterPro" id="IPR039931">
    <property type="entry name" value="EEIG1/2-like"/>
</dbReference>
<dbReference type="Pfam" id="PF10358">
    <property type="entry name" value="NT-C2"/>
    <property type="match status" value="1"/>
</dbReference>
<dbReference type="STRING" id="1263082.A0A068S8G9"/>